<evidence type="ECO:0000256" key="14">
    <source>
        <dbReference type="SAM" id="MobiDB-lite"/>
    </source>
</evidence>
<dbReference type="SUPFAM" id="SSF49313">
    <property type="entry name" value="Cadherin-like"/>
    <property type="match status" value="2"/>
</dbReference>
<dbReference type="PANTHER" id="PTHR14139:SF2">
    <property type="entry name" value="CALSYNTENIN-1"/>
    <property type="match status" value="1"/>
</dbReference>
<keyword evidence="18" id="KW-1185">Reference proteome</keyword>
<feature type="compositionally biased region" description="Acidic residues" evidence="14">
    <location>
        <begin position="798"/>
        <end position="807"/>
    </location>
</feature>
<name>A0ABM1S6H7_LIMPO</name>
<accession>A0ABM1S6H7</accession>
<evidence type="ECO:0000259" key="17">
    <source>
        <dbReference type="PROSITE" id="PS50268"/>
    </source>
</evidence>
<feature type="signal peptide" evidence="16">
    <location>
        <begin position="1"/>
        <end position="17"/>
    </location>
</feature>
<evidence type="ECO:0000256" key="6">
    <source>
        <dbReference type="ARBA" id="ARBA00022989"/>
    </source>
</evidence>
<organism evidence="18 19">
    <name type="scientific">Limulus polyphemus</name>
    <name type="common">Atlantic horseshoe crab</name>
    <dbReference type="NCBI Taxonomy" id="6850"/>
    <lineage>
        <taxon>Eukaryota</taxon>
        <taxon>Metazoa</taxon>
        <taxon>Ecdysozoa</taxon>
        <taxon>Arthropoda</taxon>
        <taxon>Chelicerata</taxon>
        <taxon>Merostomata</taxon>
        <taxon>Xiphosura</taxon>
        <taxon>Limulidae</taxon>
        <taxon>Limulus</taxon>
    </lineage>
</organism>
<evidence type="ECO:0000256" key="15">
    <source>
        <dbReference type="SAM" id="Phobius"/>
    </source>
</evidence>
<feature type="region of interest" description="Disordered" evidence="14">
    <location>
        <begin position="784"/>
        <end position="838"/>
    </location>
</feature>
<dbReference type="Gene3D" id="2.60.40.60">
    <property type="entry name" value="Cadherins"/>
    <property type="match status" value="2"/>
</dbReference>
<evidence type="ECO:0000256" key="12">
    <source>
        <dbReference type="ARBA" id="ARBA00046288"/>
    </source>
</evidence>
<keyword evidence="9" id="KW-0325">Glycoprotein</keyword>
<dbReference type="SMART" id="SM00112">
    <property type="entry name" value="CA"/>
    <property type="match status" value="2"/>
</dbReference>
<dbReference type="InterPro" id="IPR002126">
    <property type="entry name" value="Cadherin-like_dom"/>
</dbReference>
<evidence type="ECO:0000256" key="4">
    <source>
        <dbReference type="ARBA" id="ARBA00022837"/>
    </source>
</evidence>
<dbReference type="Proteomes" id="UP000694941">
    <property type="component" value="Unplaced"/>
</dbReference>
<evidence type="ECO:0000256" key="3">
    <source>
        <dbReference type="ARBA" id="ARBA00022737"/>
    </source>
</evidence>
<evidence type="ECO:0000256" key="5">
    <source>
        <dbReference type="ARBA" id="ARBA00022889"/>
    </source>
</evidence>
<keyword evidence="7" id="KW-0770">Synapse</keyword>
<evidence type="ECO:0000256" key="2">
    <source>
        <dbReference type="ARBA" id="ARBA00022729"/>
    </source>
</evidence>
<dbReference type="InterPro" id="IPR045588">
    <property type="entry name" value="CLSTN_C"/>
</dbReference>
<feature type="domain" description="Cadherin" evidence="17">
    <location>
        <begin position="59"/>
        <end position="134"/>
    </location>
</feature>
<evidence type="ECO:0000256" key="9">
    <source>
        <dbReference type="ARBA" id="ARBA00023180"/>
    </source>
</evidence>
<dbReference type="PROSITE" id="PS50268">
    <property type="entry name" value="CADHERIN_2"/>
    <property type="match status" value="2"/>
</dbReference>
<dbReference type="GeneID" id="106457534"/>
<evidence type="ECO:0000313" key="19">
    <source>
        <dbReference type="RefSeq" id="XP_022239232.1"/>
    </source>
</evidence>
<feature type="chain" id="PRO_5047084980" evidence="16">
    <location>
        <begin position="18"/>
        <end position="838"/>
    </location>
</feature>
<comment type="similarity">
    <text evidence="11">Belongs to the calsyntenin family.</text>
</comment>
<dbReference type="PANTHER" id="PTHR14139">
    <property type="entry name" value="CALSYNTENIN"/>
    <property type="match status" value="1"/>
</dbReference>
<evidence type="ECO:0000313" key="18">
    <source>
        <dbReference type="Proteomes" id="UP000694941"/>
    </source>
</evidence>
<reference evidence="19" key="1">
    <citation type="submission" date="2025-08" db="UniProtKB">
        <authorList>
            <consortium name="RefSeq"/>
        </authorList>
    </citation>
    <scope>IDENTIFICATION</scope>
    <source>
        <tissue evidence="19">Muscle</tissue>
    </source>
</reference>
<evidence type="ECO:0000256" key="16">
    <source>
        <dbReference type="SAM" id="SignalP"/>
    </source>
</evidence>
<proteinExistence type="inferred from homology"/>
<dbReference type="Pfam" id="PF00028">
    <property type="entry name" value="Cadherin"/>
    <property type="match status" value="1"/>
</dbReference>
<feature type="compositionally biased region" description="Acidic residues" evidence="14">
    <location>
        <begin position="829"/>
        <end position="838"/>
    </location>
</feature>
<feature type="domain" description="Cadherin" evidence="17">
    <location>
        <begin position="135"/>
        <end position="250"/>
    </location>
</feature>
<dbReference type="SUPFAM" id="SSF49899">
    <property type="entry name" value="Concanavalin A-like lectins/glucanases"/>
    <property type="match status" value="1"/>
</dbReference>
<evidence type="ECO:0000256" key="11">
    <source>
        <dbReference type="ARBA" id="ARBA00035015"/>
    </source>
</evidence>
<gene>
    <name evidence="19" type="primary">LOC106457534</name>
</gene>
<dbReference type="Pfam" id="PF19699">
    <property type="entry name" value="CLSTN_C"/>
    <property type="match status" value="3"/>
</dbReference>
<dbReference type="InterPro" id="IPR013320">
    <property type="entry name" value="ConA-like_dom_sf"/>
</dbReference>
<dbReference type="CDD" id="cd11304">
    <property type="entry name" value="Cadherin_repeat"/>
    <property type="match status" value="2"/>
</dbReference>
<dbReference type="Gene3D" id="2.60.120.200">
    <property type="match status" value="1"/>
</dbReference>
<feature type="transmembrane region" description="Helical" evidence="15">
    <location>
        <begin position="731"/>
        <end position="752"/>
    </location>
</feature>
<protein>
    <submittedName>
        <fullName evidence="19">Calsyntenin-1-like</fullName>
    </submittedName>
</protein>
<dbReference type="RefSeq" id="XP_022239232.1">
    <property type="nucleotide sequence ID" value="XM_022383524.1"/>
</dbReference>
<sequence>MRYSSGIILLLLSCVFATEKLVPHFDNVNPEVGYHAIVKENEKTVEVTPRIRVVNVEPVRFLVTSKHHGEVPFRVQITDPRQGDAILVAEKSLNCEKRKSYKFEIAAVGRNGEVSENVTVHLTVEDVNEYSPVFPHGPYIVDVDEKRLYDTIIQVKAEDRDCTPKYSDICKYEILTPDQPFTIDSEGRIKNTEPLSREQSHNHILRVVAFDCGMKRSKPINVNVKVNKVCRLGWKGASTESVDLLPTPELGASWTRNVPMDDGHESDQIYQFDGATSVVVPETVLNHNLTNNFTVAFWMKHERYPEPNHTSHHMKEHIICNADDHVHNRHHYSIFIRNCKLILLLRREFYQGADRVHNYELILRQILYFNHKPAYYLNRAFKLVCSELNSRFISNEYMQTELTTNSKKTQVTIEGESQENLEKLMSEIMYLNTREFPTPGHRNLYIDTDVTCSNGKRQKVPEIRSYVMVLKPDQPRISINGTSNLAREYEAFKQGIELFNTISLTVNQHHEEEFSDVVVNMDYKLDKCSVQVYPPLNPDHEYFQLPENLLMHLGIHHRDNKGGLIIYGESEQLEFQMNERKANKTAFHFRGYLAGLSLLRGQTENPDVLSCLYQCKESLEEPLTDLLESGMAALYVDGHVFSASVNNPEIIDDWPLHSIKDVNSVFTLTVIHPRAEPSHEIENQLNPVSFAHAQVNQHMVDSQVPQVKSDNMNDKHLDSGETVTKTSASNAMTIIIVVCVGFLVFMIVLGVIRIRAAHHQSQDSRDDEQEMAWDDTSLTITVNPMDQILEQKETQPVQEDDDSDSDDGSNYHDGESSEEETEKVKERELEWDDSNMSF</sequence>
<keyword evidence="3" id="KW-0677">Repeat</keyword>
<evidence type="ECO:0000256" key="13">
    <source>
        <dbReference type="PROSITE-ProRule" id="PRU00043"/>
    </source>
</evidence>
<keyword evidence="8 15" id="KW-0472">Membrane</keyword>
<keyword evidence="1 15" id="KW-0812">Transmembrane</keyword>
<keyword evidence="4 13" id="KW-0106">Calcium</keyword>
<comment type="subcellular location">
    <subcellularLocation>
        <location evidence="12">Endomembrane system</location>
        <topology evidence="12">Single-pass type I membrane protein</topology>
    </subcellularLocation>
    <subcellularLocation>
        <location evidence="10">Synapse</location>
    </subcellularLocation>
</comment>
<evidence type="ECO:0000256" key="10">
    <source>
        <dbReference type="ARBA" id="ARBA00034103"/>
    </source>
</evidence>
<evidence type="ECO:0000256" key="7">
    <source>
        <dbReference type="ARBA" id="ARBA00023018"/>
    </source>
</evidence>
<keyword evidence="2 16" id="KW-0732">Signal</keyword>
<dbReference type="InterPro" id="IPR015919">
    <property type="entry name" value="Cadherin-like_sf"/>
</dbReference>
<keyword evidence="6 15" id="KW-1133">Transmembrane helix</keyword>
<dbReference type="PRINTS" id="PR00205">
    <property type="entry name" value="CADHERIN"/>
</dbReference>
<evidence type="ECO:0000256" key="8">
    <source>
        <dbReference type="ARBA" id="ARBA00023136"/>
    </source>
</evidence>
<evidence type="ECO:0000256" key="1">
    <source>
        <dbReference type="ARBA" id="ARBA00022692"/>
    </source>
</evidence>
<keyword evidence="5" id="KW-0130">Cell adhesion</keyword>